<gene>
    <name evidence="1" type="primary">orf624</name>
</gene>
<evidence type="ECO:0000313" key="1">
    <source>
        <dbReference type="EMBL" id="AOP19227.1"/>
    </source>
</evidence>
<geneLocation type="chloroplast" evidence="1"/>
<organism evidence="1">
    <name type="scientific">Derbesia sp. WEST4838</name>
    <dbReference type="NCBI Taxonomy" id="1847751"/>
    <lineage>
        <taxon>Eukaryota</taxon>
        <taxon>Viridiplantae</taxon>
        <taxon>Chlorophyta</taxon>
        <taxon>core chlorophytes</taxon>
        <taxon>Ulvophyceae</taxon>
        <taxon>TCBD clade</taxon>
        <taxon>Bryopsidales</taxon>
        <taxon>Bryopsidineae</taxon>
        <taxon>Derbesiaceae</taxon>
        <taxon>Derbesia</taxon>
    </lineage>
</organism>
<dbReference type="AlphaFoldDB" id="A0A1C9JBK7"/>
<sequence>MLSFHSKYIYYKIIIIMQYKYSTPPFMNPRKANKHYKVQDKLYKGLIELVKDVKKLENSETRFIQICPLDSKLEVPDLEKKIWRLNRLVKSFDQQFEFIEKKLTANYISHWHSSYSSIFIELSSYIVWIQGQNIIGKPTSTYDKQIRDHITTVENKTLKQFDNIESYENRLQFILNKLVEHFQELETYYFELKTDISKIRLEIQRNNWKKEDQISQIENGKPADPNSNRALLFSKLIDLAYPYLFCLFDSINEDEESSEEKNEDSSKYKDANTILKALILIGKQKSKSYKVQWQQGIQFLRLKNRIEDMQNVNQTSLENQFSYFLPRLIRLYQLYKLNASDLMQELNKQKEEDIKFIYPIFYENLEKFGKNRKDDEVNEYIRQIDSSQFILETEFQLESPLPIVFDSSSSKLKSELKNLLKQEKISKISAILPKLDRKKLVKFANYTNKHKHILYNTTPLVASPSSYIVKQINQQNFKIKQDKKTDRKLEARFSFTNFGSTSQTNTHDDSIESPTVTIIYEPKLIHELSETTHYLNLLVKELTYVQDLLNKLRDWHDKSKVQLSENYIANLDKLPSSLIYYKTTFSILQTLVNDFDGNISEEQGKYIINNLLIQLNYMKKDTSV</sequence>
<keyword evidence="1" id="KW-0150">Chloroplast</keyword>
<reference evidence="1" key="2">
    <citation type="submission" date="2016-08" db="EMBL/GenBank/DDBJ databases">
        <authorList>
            <person name="Seilhamer J.J."/>
        </authorList>
    </citation>
    <scope>NUCLEOTIDE SEQUENCE</scope>
</reference>
<accession>A0A1C9JBK7</accession>
<name>A0A1C9JBK7_9CHLO</name>
<dbReference type="RefSeq" id="YP_009306323.1">
    <property type="nucleotide sequence ID" value="NC_031367.1"/>
</dbReference>
<keyword evidence="1" id="KW-0934">Plastid</keyword>
<protein>
    <submittedName>
        <fullName evidence="1">Uncharacterized protein</fullName>
    </submittedName>
</protein>
<proteinExistence type="predicted"/>
<reference evidence="1" key="1">
    <citation type="journal article" date="2016" name="Genome Biol. Evol.">
        <title>Evolutionary Dynamics of Chloroplast Genomes in Low Light: A Case Study of the Endolithic Green Alga Ostreobium quekettii.</title>
        <authorList>
            <person name="R Marcelino V."/>
            <person name="Cremen M.C."/>
            <person name="Jackson C.J."/>
            <person name="Larkum A.A."/>
            <person name="Verbruggen H."/>
        </authorList>
    </citation>
    <scope>NUCLEOTIDE SEQUENCE</scope>
</reference>
<dbReference type="GeneID" id="29288715"/>
<dbReference type="EMBL" id="KX808497">
    <property type="protein sequence ID" value="AOP19227.1"/>
    <property type="molecule type" value="Genomic_DNA"/>
</dbReference>